<dbReference type="InterPro" id="IPR008253">
    <property type="entry name" value="Marvel"/>
</dbReference>
<dbReference type="GeneID" id="110248786"/>
<feature type="domain" description="MARVEL" evidence="7">
    <location>
        <begin position="17"/>
        <end position="169"/>
    </location>
</feature>
<keyword evidence="9" id="KW-1185">Reference proteome</keyword>
<feature type="transmembrane region" description="Helical" evidence="6">
    <location>
        <begin position="96"/>
        <end position="124"/>
    </location>
</feature>
<proteinExistence type="predicted"/>
<keyword evidence="3 6" id="KW-1133">Transmembrane helix</keyword>
<dbReference type="PROSITE" id="PS51225">
    <property type="entry name" value="MARVEL"/>
    <property type="match status" value="1"/>
</dbReference>
<evidence type="ECO:0000256" key="4">
    <source>
        <dbReference type="ARBA" id="ARBA00023136"/>
    </source>
</evidence>
<evidence type="ECO:0000259" key="7">
    <source>
        <dbReference type="PROSITE" id="PS51225"/>
    </source>
</evidence>
<dbReference type="GeneID" id="110248782"/>
<keyword evidence="4 5" id="KW-0472">Membrane</keyword>
<evidence type="ECO:0000256" key="3">
    <source>
        <dbReference type="ARBA" id="ARBA00022989"/>
    </source>
</evidence>
<evidence type="ECO:0000256" key="6">
    <source>
        <dbReference type="SAM" id="Phobius"/>
    </source>
</evidence>
<dbReference type="Pfam" id="PF01284">
    <property type="entry name" value="MARVEL"/>
    <property type="match status" value="1"/>
</dbReference>
<evidence type="ECO:0000256" key="5">
    <source>
        <dbReference type="PROSITE-ProRule" id="PRU00581"/>
    </source>
</evidence>
<accession>A0A913XVL9</accession>
<dbReference type="AlphaFoldDB" id="A0A913XVL9"/>
<feature type="transmembrane region" description="Helical" evidence="6">
    <location>
        <begin position="144"/>
        <end position="163"/>
    </location>
</feature>
<dbReference type="KEGG" id="epa:110248786"/>
<keyword evidence="2 5" id="KW-0812">Transmembrane</keyword>
<evidence type="ECO:0000256" key="2">
    <source>
        <dbReference type="ARBA" id="ARBA00022692"/>
    </source>
</evidence>
<evidence type="ECO:0000313" key="9">
    <source>
        <dbReference type="Proteomes" id="UP000887567"/>
    </source>
</evidence>
<evidence type="ECO:0000256" key="1">
    <source>
        <dbReference type="ARBA" id="ARBA00004141"/>
    </source>
</evidence>
<name>A0A913XVL9_EXADI</name>
<dbReference type="RefSeq" id="XP_020910994.1">
    <property type="nucleotide sequence ID" value="XM_021055335.2"/>
</dbReference>
<dbReference type="OrthoDB" id="5947728at2759"/>
<organism evidence="8 9">
    <name type="scientific">Exaiptasia diaphana</name>
    <name type="common">Tropical sea anemone</name>
    <name type="synonym">Aiptasia pulchella</name>
    <dbReference type="NCBI Taxonomy" id="2652724"/>
    <lineage>
        <taxon>Eukaryota</taxon>
        <taxon>Metazoa</taxon>
        <taxon>Cnidaria</taxon>
        <taxon>Anthozoa</taxon>
        <taxon>Hexacorallia</taxon>
        <taxon>Actiniaria</taxon>
        <taxon>Aiptasiidae</taxon>
        <taxon>Exaiptasia</taxon>
    </lineage>
</organism>
<dbReference type="GO" id="GO:0016020">
    <property type="term" value="C:membrane"/>
    <property type="evidence" value="ECO:0007669"/>
    <property type="project" value="UniProtKB-SubCell"/>
</dbReference>
<dbReference type="EnsemblMetazoa" id="XM_021055340.2">
    <property type="protein sequence ID" value="XP_020910999.1"/>
    <property type="gene ID" value="LOC110248786"/>
</dbReference>
<dbReference type="RefSeq" id="XP_020910999.1">
    <property type="nucleotide sequence ID" value="XM_021055340.2"/>
</dbReference>
<comment type="subcellular location">
    <subcellularLocation>
        <location evidence="1">Membrane</location>
        <topology evidence="1">Multi-pass membrane protein</topology>
    </subcellularLocation>
</comment>
<dbReference type="EnsemblMetazoa" id="XM_021055335.2">
    <property type="protein sequence ID" value="XP_020910994.1"/>
    <property type="gene ID" value="LOC110248782"/>
</dbReference>
<dbReference type="KEGG" id="epa:110248782"/>
<reference evidence="8" key="1">
    <citation type="submission" date="2022-11" db="UniProtKB">
        <authorList>
            <consortium name="EnsemblMetazoa"/>
        </authorList>
    </citation>
    <scope>IDENTIFICATION</scope>
</reference>
<protein>
    <recommendedName>
        <fullName evidence="7">MARVEL domain-containing protein</fullName>
    </recommendedName>
</protein>
<feature type="transmembrane region" description="Helical" evidence="6">
    <location>
        <begin position="59"/>
        <end position="84"/>
    </location>
</feature>
<dbReference type="Proteomes" id="UP000887567">
    <property type="component" value="Unplaced"/>
</dbReference>
<evidence type="ECO:0000313" key="8">
    <source>
        <dbReference type="EnsemblMetazoa" id="XP_020910994.1"/>
    </source>
</evidence>
<sequence>MHTLRRARSLKDVPPYKPYGPKTFLKILIIIITCLGFSTQVVSHIAFGDDYTFDYQSRYYLFFGSHLFGMVESIIVLAIFLTGMDNVCGSRRCWEILNLTVSFLLSILCGVSAGLMIFYCNMLYRNQLYKTSPDYWKWYTDHMIISITCGFLNSVLFLLDAALHADAFR</sequence>
<feature type="transmembrane region" description="Helical" evidence="6">
    <location>
        <begin position="27"/>
        <end position="47"/>
    </location>
</feature>